<name>A0A6M0IKZ6_9BACT</name>
<dbReference type="RefSeq" id="WP_164041450.1">
    <property type="nucleotide sequence ID" value="NZ_JAAGNZ010000002.1"/>
</dbReference>
<evidence type="ECO:0008006" key="5">
    <source>
        <dbReference type="Google" id="ProtNLM"/>
    </source>
</evidence>
<dbReference type="Proteomes" id="UP000477386">
    <property type="component" value="Unassembled WGS sequence"/>
</dbReference>
<proteinExistence type="predicted"/>
<feature type="compositionally biased region" description="Polar residues" evidence="1">
    <location>
        <begin position="31"/>
        <end position="44"/>
    </location>
</feature>
<evidence type="ECO:0000313" key="3">
    <source>
        <dbReference type="EMBL" id="NEU68959.1"/>
    </source>
</evidence>
<gene>
    <name evidence="3" type="ORF">GK091_18885</name>
</gene>
<keyword evidence="2" id="KW-0732">Signal</keyword>
<sequence length="117" mass="12568">MRTILIRKVTGFVALASLTACPFVVSLASSMPSQGGMSASTKSTVEADSRIKPETERLAKNPVLARNTVAKTETASAASTAAPKTQKTHDSKTISRCWQRLMGMVREANHAHRNANK</sequence>
<dbReference type="EMBL" id="JAAGNZ010000002">
    <property type="protein sequence ID" value="NEU68959.1"/>
    <property type="molecule type" value="Genomic_DNA"/>
</dbReference>
<keyword evidence="4" id="KW-1185">Reference proteome</keyword>
<accession>A0A6M0IKZ6</accession>
<evidence type="ECO:0000256" key="1">
    <source>
        <dbReference type="SAM" id="MobiDB-lite"/>
    </source>
</evidence>
<feature type="compositionally biased region" description="Basic and acidic residues" evidence="1">
    <location>
        <begin position="45"/>
        <end position="59"/>
    </location>
</feature>
<dbReference type="PROSITE" id="PS51257">
    <property type="entry name" value="PROKAR_LIPOPROTEIN"/>
    <property type="match status" value="1"/>
</dbReference>
<feature type="signal peptide" evidence="2">
    <location>
        <begin position="1"/>
        <end position="22"/>
    </location>
</feature>
<reference evidence="3 4" key="1">
    <citation type="submission" date="2020-02" db="EMBL/GenBank/DDBJ databases">
        <title>Draft genome sequence of two Spirosoma agri KCTC 52727 and Spirosoma terrae KCTC 52035.</title>
        <authorList>
            <person name="Rojas J."/>
            <person name="Ambika Manirajan B."/>
            <person name="Ratering S."/>
            <person name="Suarez C."/>
            <person name="Schnell S."/>
        </authorList>
    </citation>
    <scope>NUCLEOTIDE SEQUENCE [LARGE SCALE GENOMIC DNA]</scope>
    <source>
        <strain evidence="3 4">KCTC 52727</strain>
    </source>
</reference>
<dbReference type="AlphaFoldDB" id="A0A6M0IKZ6"/>
<organism evidence="3 4">
    <name type="scientific">Spirosoma agri</name>
    <dbReference type="NCBI Taxonomy" id="1987381"/>
    <lineage>
        <taxon>Bacteria</taxon>
        <taxon>Pseudomonadati</taxon>
        <taxon>Bacteroidota</taxon>
        <taxon>Cytophagia</taxon>
        <taxon>Cytophagales</taxon>
        <taxon>Cytophagaceae</taxon>
        <taxon>Spirosoma</taxon>
    </lineage>
</organism>
<protein>
    <recommendedName>
        <fullName evidence="5">Lipoprotein</fullName>
    </recommendedName>
</protein>
<comment type="caution">
    <text evidence="3">The sequence shown here is derived from an EMBL/GenBank/DDBJ whole genome shotgun (WGS) entry which is preliminary data.</text>
</comment>
<feature type="chain" id="PRO_5027058137" description="Lipoprotein" evidence="2">
    <location>
        <begin position="23"/>
        <end position="117"/>
    </location>
</feature>
<evidence type="ECO:0000313" key="4">
    <source>
        <dbReference type="Proteomes" id="UP000477386"/>
    </source>
</evidence>
<evidence type="ECO:0000256" key="2">
    <source>
        <dbReference type="SAM" id="SignalP"/>
    </source>
</evidence>
<feature type="region of interest" description="Disordered" evidence="1">
    <location>
        <begin position="31"/>
        <end position="94"/>
    </location>
</feature>
<feature type="compositionally biased region" description="Low complexity" evidence="1">
    <location>
        <begin position="68"/>
        <end position="85"/>
    </location>
</feature>